<dbReference type="InterPro" id="IPR011990">
    <property type="entry name" value="TPR-like_helical_dom_sf"/>
</dbReference>
<evidence type="ECO:0000313" key="4">
    <source>
        <dbReference type="Proteomes" id="UP000182680"/>
    </source>
</evidence>
<keyword evidence="2" id="KW-0732">Signal</keyword>
<organism evidence="3 4">
    <name type="scientific">Desulfovibrio desulfuricans</name>
    <dbReference type="NCBI Taxonomy" id="876"/>
    <lineage>
        <taxon>Bacteria</taxon>
        <taxon>Pseudomonadati</taxon>
        <taxon>Thermodesulfobacteriota</taxon>
        <taxon>Desulfovibrionia</taxon>
        <taxon>Desulfovibrionales</taxon>
        <taxon>Desulfovibrionaceae</taxon>
        <taxon>Desulfovibrio</taxon>
    </lineage>
</organism>
<protein>
    <recommendedName>
        <fullName evidence="5">Tetratricopeptide repeat protein</fullName>
    </recommendedName>
</protein>
<sequence>MRFTCSLRIFGITLAALAAGPFFAVHPDGARATAQNLSTYERASEKPAAQPKKSADQGPNISAKYLKQARAYRDQGRYELARQSYAQALSTCRSAAELEVIEREMGGIELLLRTMR</sequence>
<evidence type="ECO:0008006" key="5">
    <source>
        <dbReference type="Google" id="ProtNLM"/>
    </source>
</evidence>
<dbReference type="SUPFAM" id="SSF48452">
    <property type="entry name" value="TPR-like"/>
    <property type="match status" value="1"/>
</dbReference>
<evidence type="ECO:0000256" key="1">
    <source>
        <dbReference type="SAM" id="MobiDB-lite"/>
    </source>
</evidence>
<dbReference type="EMBL" id="FPIW01000036">
    <property type="protein sequence ID" value="SFW57609.1"/>
    <property type="molecule type" value="Genomic_DNA"/>
</dbReference>
<dbReference type="Gene3D" id="1.25.40.10">
    <property type="entry name" value="Tetratricopeptide repeat domain"/>
    <property type="match status" value="1"/>
</dbReference>
<proteinExistence type="predicted"/>
<accession>A0AA94L2N7</accession>
<dbReference type="Proteomes" id="UP000182680">
    <property type="component" value="Unassembled WGS sequence"/>
</dbReference>
<comment type="caution">
    <text evidence="3">The sequence shown here is derived from an EMBL/GenBank/DDBJ whole genome shotgun (WGS) entry which is preliminary data.</text>
</comment>
<feature type="region of interest" description="Disordered" evidence="1">
    <location>
        <begin position="40"/>
        <end position="61"/>
    </location>
</feature>
<evidence type="ECO:0000256" key="2">
    <source>
        <dbReference type="SAM" id="SignalP"/>
    </source>
</evidence>
<dbReference type="RefSeq" id="WP_012624580.1">
    <property type="nucleotide sequence ID" value="NZ_FPIW01000036.1"/>
</dbReference>
<feature type="signal peptide" evidence="2">
    <location>
        <begin position="1"/>
        <end position="18"/>
    </location>
</feature>
<name>A0AA94L2N7_DESDE</name>
<dbReference type="AlphaFoldDB" id="A0AA94L2N7"/>
<reference evidence="4" key="1">
    <citation type="submission" date="2016-11" db="EMBL/GenBank/DDBJ databases">
        <authorList>
            <person name="Jaros S."/>
            <person name="Januszkiewicz K."/>
            <person name="Wedrychowicz H."/>
        </authorList>
    </citation>
    <scope>NUCLEOTIDE SEQUENCE [LARGE SCALE GENOMIC DNA]</scope>
    <source>
        <strain evidence="4">DSM 7057</strain>
    </source>
</reference>
<gene>
    <name evidence="3" type="ORF">SAMN02910291_01918</name>
</gene>
<evidence type="ECO:0000313" key="3">
    <source>
        <dbReference type="EMBL" id="SFW57609.1"/>
    </source>
</evidence>
<feature type="chain" id="PRO_5041650800" description="Tetratricopeptide repeat protein" evidence="2">
    <location>
        <begin position="19"/>
        <end position="116"/>
    </location>
</feature>